<sequence>MGSKVSVLAFARQAPREMLHPELVDDAPSSRRLVERILPDQGMEPVGPVTLDEALWPLPGIACAGSFEGLELITSLDLRERRPSDLSEGIHRWGVDRNAFAVFMDSIVGWAAFAMWDRGRLRRSVSISLEEGVIEDEGVRFEFEHAYWSRPVGAGLGFHPIELGNEALREFFGFVLEGRWDQHCIDPEEISVTQYSAQNAAYRQELMRERATRMIRRV</sequence>
<proteinExistence type="predicted"/>
<reference evidence="1 2" key="1">
    <citation type="submission" date="2024-06" db="EMBL/GenBank/DDBJ databases">
        <title>The Natural Products Discovery Center: Release of the First 8490 Sequenced Strains for Exploring Actinobacteria Biosynthetic Diversity.</title>
        <authorList>
            <person name="Kalkreuter E."/>
            <person name="Kautsar S.A."/>
            <person name="Yang D."/>
            <person name="Bader C.D."/>
            <person name="Teijaro C.N."/>
            <person name="Fluegel L."/>
            <person name="Davis C.M."/>
            <person name="Simpson J.R."/>
            <person name="Lauterbach L."/>
            <person name="Steele A.D."/>
            <person name="Gui C."/>
            <person name="Meng S."/>
            <person name="Li G."/>
            <person name="Viehrig K."/>
            <person name="Ye F."/>
            <person name="Su P."/>
            <person name="Kiefer A.F."/>
            <person name="Nichols A."/>
            <person name="Cepeda A.J."/>
            <person name="Yan W."/>
            <person name="Fan B."/>
            <person name="Jiang Y."/>
            <person name="Adhikari A."/>
            <person name="Zheng C.-J."/>
            <person name="Schuster L."/>
            <person name="Cowan T.M."/>
            <person name="Smanski M.J."/>
            <person name="Chevrette M.G."/>
            <person name="De Carvalho L.P.S."/>
            <person name="Shen B."/>
        </authorList>
    </citation>
    <scope>NUCLEOTIDE SEQUENCE [LARGE SCALE GENOMIC DNA]</scope>
    <source>
        <strain evidence="1 2">NPDC000155</strain>
    </source>
</reference>
<dbReference type="RefSeq" id="WP_190072475.1">
    <property type="nucleotide sequence ID" value="NZ_BNBM01000010.1"/>
</dbReference>
<evidence type="ECO:0000313" key="2">
    <source>
        <dbReference type="Proteomes" id="UP001486207"/>
    </source>
</evidence>
<name>A0ABV1XV17_9ACTN</name>
<evidence type="ECO:0000313" key="1">
    <source>
        <dbReference type="EMBL" id="MER7375410.1"/>
    </source>
</evidence>
<gene>
    <name evidence="1" type="ORF">ABT384_22515</name>
</gene>
<keyword evidence="2" id="KW-1185">Reference proteome</keyword>
<accession>A0ABV1XV17</accession>
<dbReference type="Pfam" id="PF21997">
    <property type="entry name" value="DUF6928"/>
    <property type="match status" value="1"/>
</dbReference>
<dbReference type="InterPro" id="IPR053847">
    <property type="entry name" value="DUF6928"/>
</dbReference>
<organism evidence="1 2">
    <name type="scientific">Streptomyces lanatus</name>
    <dbReference type="NCBI Taxonomy" id="66900"/>
    <lineage>
        <taxon>Bacteria</taxon>
        <taxon>Bacillati</taxon>
        <taxon>Actinomycetota</taxon>
        <taxon>Actinomycetes</taxon>
        <taxon>Kitasatosporales</taxon>
        <taxon>Streptomycetaceae</taxon>
        <taxon>Streptomyces</taxon>
    </lineage>
</organism>
<comment type="caution">
    <text evidence="1">The sequence shown here is derived from an EMBL/GenBank/DDBJ whole genome shotgun (WGS) entry which is preliminary data.</text>
</comment>
<dbReference type="Proteomes" id="UP001486207">
    <property type="component" value="Unassembled WGS sequence"/>
</dbReference>
<protein>
    <submittedName>
        <fullName evidence="1">Uncharacterized protein</fullName>
    </submittedName>
</protein>
<dbReference type="EMBL" id="JBEPFB010000010">
    <property type="protein sequence ID" value="MER7375410.1"/>
    <property type="molecule type" value="Genomic_DNA"/>
</dbReference>